<organism evidence="1 2">
    <name type="scientific">Psilocybe cyanescens</name>
    <dbReference type="NCBI Taxonomy" id="93625"/>
    <lineage>
        <taxon>Eukaryota</taxon>
        <taxon>Fungi</taxon>
        <taxon>Dikarya</taxon>
        <taxon>Basidiomycota</taxon>
        <taxon>Agaricomycotina</taxon>
        <taxon>Agaricomycetes</taxon>
        <taxon>Agaricomycetidae</taxon>
        <taxon>Agaricales</taxon>
        <taxon>Agaricineae</taxon>
        <taxon>Strophariaceae</taxon>
        <taxon>Psilocybe</taxon>
    </lineage>
</organism>
<sequence>MLSHLKNCLHNDVNIRNNAVNEHALWTASKCHPAGVEATPRANRTYSAAGSATIIVSPRPVPYYNSSAPITGSTSGRAISYHLQQPTPDYFAGPAMHPPLDSSPPLIGGMMGGGDYHYAPSWASSYNHGYSPRTSRIDSPSTESYYSNHSLKHSRTSFGKSQSITCQSSMANINQTTQWNTDCQRKFEEAIGHLTASAGFALNWVANPEFIKLCKDFILGTKVPSWKVLTQRIIPSLLVKVCATVYSKVVGQNITLQCDGWSGINNHHFVAFIVTTYTELLTVRVNDTTTNRKTAEHLLVQMEEVIVYTQVEWKAFPIAFTTDVSGESRKAHHLSTHRWLCLTAMLIKYVNLIVGDYFKASDTDFLNDAARANEVISWLCSKTTLLWLICEEMASCKLRPLSVICPVPTHWTAFYLAYTRLLKLQRPIDNVIEDDACKPVQDQQVIQPAHGRSTHEKAVKMVEILKDQSFWVSLVHITHHLAPLAIATNVTQSAHCHMDEVLLTFGKLAVEFLKLTDPLEAPVQQALMESLEHQWSKSDQDVFIAAIILNPFHRLKPFRHEQSVISLGAKPYDNLESLCNGVEKEAAGADPKQSPDPMRIYDDMSVQDEEMTPITKLSLHILAICPNSASCERLFSSFGLILTKICNWLKKTTLLDLAELKMHLRDEYLCDNVKNMVQEQHFGTVQPQAESTQQTQAAATDSGNTCLTEILTSLAAAKAMLSEDEEVSTNEYWSGVDQRSAVASLESEMSFYELLDLDAAGEPDLDPDLDNAVASLFDM</sequence>
<reference evidence="1 2" key="1">
    <citation type="journal article" date="2018" name="Evol. Lett.">
        <title>Horizontal gene cluster transfer increased hallucinogenic mushroom diversity.</title>
        <authorList>
            <person name="Reynolds H.T."/>
            <person name="Vijayakumar V."/>
            <person name="Gluck-Thaler E."/>
            <person name="Korotkin H.B."/>
            <person name="Matheny P.B."/>
            <person name="Slot J.C."/>
        </authorList>
    </citation>
    <scope>NUCLEOTIDE SEQUENCE [LARGE SCALE GENOMIC DNA]</scope>
    <source>
        <strain evidence="1 2">2631</strain>
    </source>
</reference>
<keyword evidence="2" id="KW-1185">Reference proteome</keyword>
<dbReference type="EMBL" id="NHYD01000325">
    <property type="protein sequence ID" value="PPQ94510.1"/>
    <property type="molecule type" value="Genomic_DNA"/>
</dbReference>
<name>A0A409XUV3_PSICY</name>
<gene>
    <name evidence="1" type="ORF">CVT25_014164</name>
</gene>
<dbReference type="InterPro" id="IPR012337">
    <property type="entry name" value="RNaseH-like_sf"/>
</dbReference>
<evidence type="ECO:0008006" key="3">
    <source>
        <dbReference type="Google" id="ProtNLM"/>
    </source>
</evidence>
<proteinExistence type="predicted"/>
<comment type="caution">
    <text evidence="1">The sequence shown here is derived from an EMBL/GenBank/DDBJ whole genome shotgun (WGS) entry which is preliminary data.</text>
</comment>
<dbReference type="STRING" id="93625.A0A409XUV3"/>
<dbReference type="SUPFAM" id="SSF53098">
    <property type="entry name" value="Ribonuclease H-like"/>
    <property type="match status" value="1"/>
</dbReference>
<dbReference type="InParanoid" id="A0A409XUV3"/>
<accession>A0A409XUV3</accession>
<dbReference type="AlphaFoldDB" id="A0A409XUV3"/>
<evidence type="ECO:0000313" key="2">
    <source>
        <dbReference type="Proteomes" id="UP000283269"/>
    </source>
</evidence>
<protein>
    <recommendedName>
        <fullName evidence="3">HAT C-terminal dimerisation domain-containing protein</fullName>
    </recommendedName>
</protein>
<dbReference type="Proteomes" id="UP000283269">
    <property type="component" value="Unassembled WGS sequence"/>
</dbReference>
<evidence type="ECO:0000313" key="1">
    <source>
        <dbReference type="EMBL" id="PPQ94510.1"/>
    </source>
</evidence>
<dbReference type="OrthoDB" id="2423954at2759"/>